<evidence type="ECO:0000313" key="2">
    <source>
        <dbReference type="Proteomes" id="UP000003340"/>
    </source>
</evidence>
<dbReference type="AlphaFoldDB" id="C0EGI0"/>
<dbReference type="EMBL" id="ACEC01000102">
    <property type="protein sequence ID" value="EEG29456.1"/>
    <property type="molecule type" value="Genomic_DNA"/>
</dbReference>
<sequence>MHSVSKIEKNSIVPKGHDIIGISLAWQGRRNAIKLSSVEIPL</sequence>
<proteinExistence type="predicted"/>
<protein>
    <submittedName>
        <fullName evidence="1">Uncharacterized protein</fullName>
    </submittedName>
</protein>
<reference evidence="1 2" key="2">
    <citation type="submission" date="2009-02" db="EMBL/GenBank/DDBJ databases">
        <title>Draft genome sequence of Clostridium methylpentosum (DSM 5476).</title>
        <authorList>
            <person name="Sudarsanam P."/>
            <person name="Ley R."/>
            <person name="Guruge J."/>
            <person name="Turnbaugh P.J."/>
            <person name="Mahowald M."/>
            <person name="Liep D."/>
            <person name="Gordon J."/>
        </authorList>
    </citation>
    <scope>NUCLEOTIDE SEQUENCE [LARGE SCALE GENOMIC DNA]</scope>
    <source>
        <strain evidence="1 2">DSM 5476</strain>
    </source>
</reference>
<accession>C0EGI0</accession>
<organism evidence="1 2">
    <name type="scientific">[Clostridium] methylpentosum DSM 5476</name>
    <dbReference type="NCBI Taxonomy" id="537013"/>
    <lineage>
        <taxon>Bacteria</taxon>
        <taxon>Bacillati</taxon>
        <taxon>Bacillota</taxon>
        <taxon>Clostridia</taxon>
        <taxon>Eubacteriales</taxon>
        <taxon>Oscillospiraceae</taxon>
        <taxon>Oscillospiraceae incertae sedis</taxon>
    </lineage>
</organism>
<dbReference type="Proteomes" id="UP000003340">
    <property type="component" value="Unassembled WGS sequence"/>
</dbReference>
<reference evidence="1 2" key="1">
    <citation type="submission" date="2009-01" db="EMBL/GenBank/DDBJ databases">
        <authorList>
            <person name="Fulton L."/>
            <person name="Clifton S."/>
            <person name="Fulton B."/>
            <person name="Xu J."/>
            <person name="Minx P."/>
            <person name="Pepin K.H."/>
            <person name="Johnson M."/>
            <person name="Bhonagiri V."/>
            <person name="Nash W.E."/>
            <person name="Mardis E.R."/>
            <person name="Wilson R.K."/>
        </authorList>
    </citation>
    <scope>NUCLEOTIDE SEQUENCE [LARGE SCALE GENOMIC DNA]</scope>
    <source>
        <strain evidence="1 2">DSM 5476</strain>
    </source>
</reference>
<comment type="caution">
    <text evidence="1">The sequence shown here is derived from an EMBL/GenBank/DDBJ whole genome shotgun (WGS) entry which is preliminary data.</text>
</comment>
<gene>
    <name evidence="1" type="ORF">CLOSTMETH_02973</name>
</gene>
<keyword evidence="2" id="KW-1185">Reference proteome</keyword>
<evidence type="ECO:0000313" key="1">
    <source>
        <dbReference type="EMBL" id="EEG29456.1"/>
    </source>
</evidence>
<name>C0EGI0_9FIRM</name>
<dbReference type="HOGENOM" id="CLU_3249601_0_0_9"/>